<keyword evidence="4" id="KW-0665">Pyrimidine biosynthesis</keyword>
<dbReference type="GO" id="GO:0044210">
    <property type="term" value="P:'de novo' CTP biosynthetic process"/>
    <property type="evidence" value="ECO:0007669"/>
    <property type="project" value="UniProtKB-UniPathway"/>
</dbReference>
<feature type="domain" description="Myb/SANT-like DNA-binding" evidence="9">
    <location>
        <begin position="98"/>
        <end position="187"/>
    </location>
</feature>
<dbReference type="EC" id="2.7.4.22" evidence="3"/>
<feature type="coiled-coil region" evidence="6">
    <location>
        <begin position="140"/>
        <end position="167"/>
    </location>
</feature>
<dbReference type="Gene3D" id="3.40.1160.10">
    <property type="entry name" value="Acetylglutamate kinase-like"/>
    <property type="match status" value="1"/>
</dbReference>
<dbReference type="UniPathway" id="UPA00159">
    <property type="reaction ID" value="UER00275"/>
</dbReference>
<evidence type="ECO:0000256" key="1">
    <source>
        <dbReference type="ARBA" id="ARBA00004791"/>
    </source>
</evidence>
<accession>A0A7N0V3R4</accession>
<feature type="domain" description="Aspartate/glutamate/uridylate kinase" evidence="8">
    <location>
        <begin position="252"/>
        <end position="462"/>
    </location>
</feature>
<dbReference type="HAMAP" id="MF_01220_B">
    <property type="entry name" value="PyrH_B"/>
    <property type="match status" value="1"/>
</dbReference>
<feature type="region of interest" description="Disordered" evidence="7">
    <location>
        <begin position="1"/>
        <end position="70"/>
    </location>
</feature>
<keyword evidence="11" id="KW-1185">Reference proteome</keyword>
<dbReference type="GO" id="GO:0006225">
    <property type="term" value="P:UDP biosynthetic process"/>
    <property type="evidence" value="ECO:0007669"/>
    <property type="project" value="TreeGrafter"/>
</dbReference>
<evidence type="ECO:0000259" key="9">
    <source>
        <dbReference type="Pfam" id="PF13837"/>
    </source>
</evidence>
<evidence type="ECO:0000259" key="8">
    <source>
        <dbReference type="Pfam" id="PF00696"/>
    </source>
</evidence>
<protein>
    <recommendedName>
        <fullName evidence="3">UMP kinase</fullName>
        <ecNumber evidence="3">2.7.4.22</ecNumber>
    </recommendedName>
    <alternativeName>
        <fullName evidence="5">Uridine monophosphate kinase</fullName>
    </alternativeName>
</protein>
<evidence type="ECO:0000256" key="5">
    <source>
        <dbReference type="ARBA" id="ARBA00032092"/>
    </source>
</evidence>
<dbReference type="Gramene" id="Kaladp0101s0006.1.v1.1">
    <property type="protein sequence ID" value="Kaladp0101s0006.1.v1.1"/>
    <property type="gene ID" value="Kaladp0101s0006.v1.1"/>
</dbReference>
<dbReference type="InterPro" id="IPR001048">
    <property type="entry name" value="Asp/Glu/Uridylate_kinase"/>
</dbReference>
<evidence type="ECO:0000256" key="2">
    <source>
        <dbReference type="ARBA" id="ARBA00007614"/>
    </source>
</evidence>
<proteinExistence type="inferred from homology"/>
<dbReference type="AlphaFoldDB" id="A0A7N0V3R4"/>
<dbReference type="CDD" id="cd04254">
    <property type="entry name" value="AAK_UMPK-PyrH-Ec"/>
    <property type="match status" value="1"/>
</dbReference>
<sequence>MASCNDGFSPFADDDVHHHHHQQRFSSHHISADHDPSPNKVSAAGESDADSGYPGGDESDQIRDSSGGRGPYYYKKLKPTLLNGAGSESACVDYRKDREEWSDAAISSLLDVYIDKYTQLNRGNLRGRDWEVVAEMVNEKQKSCKSVEQCKNKIDNLKKRFKVEVQRISSGGTAVSSWHWFKKMEEIVGNSPSVTKCTPEDDRTGIVAASAAAVVGNGIASSSSFTSRHAKRYSPSPATLNNLKPKPAPKWKRVVFKISGGALVGSGQNIDPKIAMQIANEVATACQLGVEVAIVTGGSNFFCGTSWVSDTGFDRPTAYQIGMMATVMNSILLQSALEKSGVQARVQTAFALPEVAEPYSKQRAIRHLEKGRVVIFGGIGAGTGNPLFSTDTAAALRATEINADAVLKGTNVDGVYDCRSGDAGGILVRSSYREIISGGVAPMDLMAITFCEESGTPVVIFNMLEPGNITKALCGNRVGTLIDIGGRIS</sequence>
<organism evidence="10 11">
    <name type="scientific">Kalanchoe fedtschenkoi</name>
    <name type="common">Lavender scallops</name>
    <name type="synonym">South American air plant</name>
    <dbReference type="NCBI Taxonomy" id="63787"/>
    <lineage>
        <taxon>Eukaryota</taxon>
        <taxon>Viridiplantae</taxon>
        <taxon>Streptophyta</taxon>
        <taxon>Embryophyta</taxon>
        <taxon>Tracheophyta</taxon>
        <taxon>Spermatophyta</taxon>
        <taxon>Magnoliopsida</taxon>
        <taxon>eudicotyledons</taxon>
        <taxon>Gunneridae</taxon>
        <taxon>Pentapetalae</taxon>
        <taxon>Saxifragales</taxon>
        <taxon>Crassulaceae</taxon>
        <taxon>Kalanchoe</taxon>
    </lineage>
</organism>
<dbReference type="InterPro" id="IPR044822">
    <property type="entry name" value="Myb_DNA-bind_4"/>
</dbReference>
<dbReference type="SUPFAM" id="SSF53633">
    <property type="entry name" value="Carbamate kinase-like"/>
    <property type="match status" value="1"/>
</dbReference>
<evidence type="ECO:0000313" key="10">
    <source>
        <dbReference type="EnsemblPlants" id="Kaladp0101s0006.1.v1.1"/>
    </source>
</evidence>
<dbReference type="EnsemblPlants" id="Kaladp0101s0006.1.v1.1">
    <property type="protein sequence ID" value="Kaladp0101s0006.1.v1.1"/>
    <property type="gene ID" value="Kaladp0101s0006.v1.1"/>
</dbReference>
<dbReference type="Gene3D" id="1.10.10.60">
    <property type="entry name" value="Homeodomain-like"/>
    <property type="match status" value="1"/>
</dbReference>
<name>A0A7N0V3R4_KALFE</name>
<evidence type="ECO:0000256" key="4">
    <source>
        <dbReference type="ARBA" id="ARBA00022975"/>
    </source>
</evidence>
<evidence type="ECO:0000256" key="7">
    <source>
        <dbReference type="SAM" id="MobiDB-lite"/>
    </source>
</evidence>
<dbReference type="InterPro" id="IPR036393">
    <property type="entry name" value="AceGlu_kinase-like_sf"/>
</dbReference>
<dbReference type="FunFam" id="1.10.10.60:FF:000238">
    <property type="entry name" value="Aspartate/glutamate/uridylate kinase family protein"/>
    <property type="match status" value="1"/>
</dbReference>
<dbReference type="GO" id="GO:0005737">
    <property type="term" value="C:cytoplasm"/>
    <property type="evidence" value="ECO:0007669"/>
    <property type="project" value="InterPro"/>
</dbReference>
<keyword evidence="6" id="KW-0175">Coiled coil</keyword>
<comment type="similarity">
    <text evidence="2">Belongs to the UMP kinase family.</text>
</comment>
<dbReference type="InterPro" id="IPR015963">
    <property type="entry name" value="Uridylate_kinase_bac"/>
</dbReference>
<evidence type="ECO:0000256" key="6">
    <source>
        <dbReference type="SAM" id="Coils"/>
    </source>
</evidence>
<dbReference type="GO" id="GO:0033862">
    <property type="term" value="F:UMP kinase activity"/>
    <property type="evidence" value="ECO:0007669"/>
    <property type="project" value="UniProtKB-EC"/>
</dbReference>
<feature type="compositionally biased region" description="Basic residues" evidence="7">
    <location>
        <begin position="18"/>
        <end position="27"/>
    </location>
</feature>
<dbReference type="Pfam" id="PF13837">
    <property type="entry name" value="Myb_DNA-bind_4"/>
    <property type="match status" value="1"/>
</dbReference>
<evidence type="ECO:0000313" key="11">
    <source>
        <dbReference type="Proteomes" id="UP000594263"/>
    </source>
</evidence>
<evidence type="ECO:0000256" key="3">
    <source>
        <dbReference type="ARBA" id="ARBA00012899"/>
    </source>
</evidence>
<dbReference type="PANTHER" id="PTHR42833:SF7">
    <property type="entry name" value="UMP KINASE"/>
    <property type="match status" value="1"/>
</dbReference>
<dbReference type="FunFam" id="3.40.1160.10:FF:000028">
    <property type="entry name" value="Uridylate kinase isoform A"/>
    <property type="match status" value="1"/>
</dbReference>
<dbReference type="PANTHER" id="PTHR42833">
    <property type="entry name" value="URIDYLATE KINASE"/>
    <property type="match status" value="1"/>
</dbReference>
<dbReference type="Pfam" id="PF00696">
    <property type="entry name" value="AA_kinase"/>
    <property type="match status" value="1"/>
</dbReference>
<dbReference type="Proteomes" id="UP000594263">
    <property type="component" value="Unplaced"/>
</dbReference>
<reference evidence="10" key="1">
    <citation type="submission" date="2021-01" db="UniProtKB">
        <authorList>
            <consortium name="EnsemblPlants"/>
        </authorList>
    </citation>
    <scope>IDENTIFICATION</scope>
</reference>
<dbReference type="OMA" id="NGIYECH"/>
<comment type="pathway">
    <text evidence="1">Pyrimidine metabolism; CTP biosynthesis via de novo pathway; UDP from UMP (UMPK route): step 1/1.</text>
</comment>